<protein>
    <recommendedName>
        <fullName evidence="4">Flavin-nucleotide-binding protein</fullName>
    </recommendedName>
</protein>
<keyword evidence="3" id="KW-1185">Reference proteome</keyword>
<evidence type="ECO:0000313" key="2">
    <source>
        <dbReference type="EMBL" id="BCK58606.1"/>
    </source>
</evidence>
<accession>A0A7G1KVL2</accession>
<name>A0A7G1KVL2_9NOCA</name>
<evidence type="ECO:0008006" key="4">
    <source>
        <dbReference type="Google" id="ProtNLM"/>
    </source>
</evidence>
<evidence type="ECO:0000256" key="1">
    <source>
        <dbReference type="SAM" id="MobiDB-lite"/>
    </source>
</evidence>
<dbReference type="PANTHER" id="PTHR34071:SF2">
    <property type="entry name" value="FLAVIN-NUCLEOTIDE-BINDING PROTEIN"/>
    <property type="match status" value="1"/>
</dbReference>
<dbReference type="GeneID" id="80350773"/>
<dbReference type="EMBL" id="AP023396">
    <property type="protein sequence ID" value="BCK58606.1"/>
    <property type="molecule type" value="Genomic_DNA"/>
</dbReference>
<dbReference type="Gene3D" id="2.30.110.10">
    <property type="entry name" value="Electron Transport, Fmn-binding Protein, Chain A"/>
    <property type="match status" value="1"/>
</dbReference>
<dbReference type="SUPFAM" id="SSF50475">
    <property type="entry name" value="FMN-binding split barrel"/>
    <property type="match status" value="1"/>
</dbReference>
<sequence>MTESRAARTPLSPTARSTLTRYRDRAATDRGALDAVLDAGLICHLGVLLHGAPVVLPTTYGRDGDTLYLHGSTGAGNLRAALAEPVSVAVTHLDGIVYARSAMHFSMNYRSAVVHGRAVELTDPEQRLHGLRTVVEHAAPGSWEYVRPPTKKELAATMVLALDLTEASVKTRAGGPGDDPDDLASDVWAGVLPVRQVFENPVPSVDLASGVETPDHVRDRISPASTPVQVRT</sequence>
<dbReference type="PANTHER" id="PTHR34071">
    <property type="entry name" value="5-NITROIMIDAZOLE ANTIBIOTICS RESISTANCE PROTEIN, NIMA-FAMILY-RELATED PROTEIN-RELATED"/>
    <property type="match status" value="1"/>
</dbReference>
<proteinExistence type="predicted"/>
<dbReference type="InterPro" id="IPR024747">
    <property type="entry name" value="Pyridox_Oxase-rel"/>
</dbReference>
<feature type="compositionally biased region" description="Polar residues" evidence="1">
    <location>
        <begin position="223"/>
        <end position="232"/>
    </location>
</feature>
<dbReference type="KEGG" id="nwl:NWFMUON74_63780"/>
<dbReference type="Pfam" id="PF12900">
    <property type="entry name" value="Pyridox_ox_2"/>
    <property type="match status" value="1"/>
</dbReference>
<gene>
    <name evidence="2" type="ORF">NWFMUON74_63780</name>
</gene>
<organism evidence="2 3">
    <name type="scientific">Nocardia wallacei</name>
    <dbReference type="NCBI Taxonomy" id="480035"/>
    <lineage>
        <taxon>Bacteria</taxon>
        <taxon>Bacillati</taxon>
        <taxon>Actinomycetota</taxon>
        <taxon>Actinomycetes</taxon>
        <taxon>Mycobacteriales</taxon>
        <taxon>Nocardiaceae</taxon>
        <taxon>Nocardia</taxon>
    </lineage>
</organism>
<feature type="region of interest" description="Disordered" evidence="1">
    <location>
        <begin position="205"/>
        <end position="232"/>
    </location>
</feature>
<dbReference type="InterPro" id="IPR012349">
    <property type="entry name" value="Split_barrel_FMN-bd"/>
</dbReference>
<reference evidence="2 3" key="1">
    <citation type="submission" date="2020-08" db="EMBL/GenBank/DDBJ databases">
        <title>Genome Sequencing of Nocardia wallacei strain FMUON74 and assembly.</title>
        <authorList>
            <person name="Toyokawa M."/>
            <person name="Uesaka K."/>
        </authorList>
    </citation>
    <scope>NUCLEOTIDE SEQUENCE [LARGE SCALE GENOMIC DNA]</scope>
    <source>
        <strain evidence="2 3">FMUON74</strain>
    </source>
</reference>
<dbReference type="Proteomes" id="UP000516173">
    <property type="component" value="Chromosome"/>
</dbReference>
<dbReference type="AlphaFoldDB" id="A0A7G1KVL2"/>
<dbReference type="RefSeq" id="WP_187685326.1">
    <property type="nucleotide sequence ID" value="NZ_AP023396.1"/>
</dbReference>
<evidence type="ECO:0000313" key="3">
    <source>
        <dbReference type="Proteomes" id="UP000516173"/>
    </source>
</evidence>